<accession>A0AB35FWH2</accession>
<evidence type="ECO:0000259" key="7">
    <source>
        <dbReference type="Pfam" id="PF03444"/>
    </source>
</evidence>
<evidence type="ECO:0000259" key="6">
    <source>
        <dbReference type="Pfam" id="PF01628"/>
    </source>
</evidence>
<evidence type="ECO:0000256" key="4">
    <source>
        <dbReference type="ARBA" id="ARBA00023163"/>
    </source>
</evidence>
<dbReference type="RefSeq" id="WP_224155203.1">
    <property type="nucleotide sequence ID" value="NZ_JAHBFV010000003.1"/>
</dbReference>
<dbReference type="InterPro" id="IPR029016">
    <property type="entry name" value="GAF-like_dom_sf"/>
</dbReference>
<dbReference type="SUPFAM" id="SSF55781">
    <property type="entry name" value="GAF domain-like"/>
    <property type="match status" value="1"/>
</dbReference>
<dbReference type="GO" id="GO:0045892">
    <property type="term" value="P:negative regulation of DNA-templated transcription"/>
    <property type="evidence" value="ECO:0007669"/>
    <property type="project" value="UniProtKB-UniRule"/>
</dbReference>
<keyword evidence="1 5" id="KW-0678">Repressor</keyword>
<evidence type="ECO:0000256" key="2">
    <source>
        <dbReference type="ARBA" id="ARBA00023015"/>
    </source>
</evidence>
<dbReference type="HAMAP" id="MF_00081">
    <property type="entry name" value="HrcA"/>
    <property type="match status" value="1"/>
</dbReference>
<dbReference type="SUPFAM" id="SSF46785">
    <property type="entry name" value="Winged helix' DNA-binding domain"/>
    <property type="match status" value="1"/>
</dbReference>
<dbReference type="Gene3D" id="3.30.450.40">
    <property type="match status" value="1"/>
</dbReference>
<dbReference type="Proteomes" id="UP000727071">
    <property type="component" value="Unassembled WGS sequence"/>
</dbReference>
<dbReference type="InterPro" id="IPR002571">
    <property type="entry name" value="HrcA"/>
</dbReference>
<keyword evidence="2 5" id="KW-0805">Transcription regulation</keyword>
<protein>
    <recommendedName>
        <fullName evidence="5">Heat-inducible transcription repressor HrcA</fullName>
    </recommendedName>
</protein>
<dbReference type="Pfam" id="PF03444">
    <property type="entry name" value="WHD_HrcA"/>
    <property type="match status" value="1"/>
</dbReference>
<organism evidence="8 9">
    <name type="scientific">Leuconostoc gelidum subsp. gelidum</name>
    <dbReference type="NCBI Taxonomy" id="1607839"/>
    <lineage>
        <taxon>Bacteria</taxon>
        <taxon>Bacillati</taxon>
        <taxon>Bacillota</taxon>
        <taxon>Bacilli</taxon>
        <taxon>Lactobacillales</taxon>
        <taxon>Lactobacillaceae</taxon>
        <taxon>Leuconostoc</taxon>
        <taxon>Leuconostoc gelidum group</taxon>
    </lineage>
</organism>
<reference evidence="8" key="1">
    <citation type="submission" date="2021-05" db="EMBL/GenBank/DDBJ databases">
        <title>Pangenome of Leuconostoc gelidum warrants species status for Leuconostoc gelidum subsp. gasicomitatum.</title>
        <authorList>
            <person name="Johansson P."/>
            <person name="Sade E."/>
            <person name="Hultman J."/>
            <person name="Auvinen P."/>
            <person name="Bjorkroth J."/>
        </authorList>
    </citation>
    <scope>NUCLEOTIDE SEQUENCE</scope>
    <source>
        <strain evidence="8">C220d</strain>
    </source>
</reference>
<dbReference type="PANTHER" id="PTHR34824">
    <property type="entry name" value="HEAT-INDUCIBLE TRANSCRIPTION REPRESSOR HRCA"/>
    <property type="match status" value="1"/>
</dbReference>
<evidence type="ECO:0000256" key="3">
    <source>
        <dbReference type="ARBA" id="ARBA00023016"/>
    </source>
</evidence>
<sequence>MLTERQKLILSAIIYEYTQTAHAVGSKSLQEQLNIKVSSATIRNEMAALESAALIKKLHTSAGRVPSRAGYRYYLDNLMMARVATQQDIALVMQSFRGNFHEIDDLLDESARTLSQLTGATVLILKPERLNIVVSGFRLVPLENQQLIAVLVTNDGKVTSQTFKLPRELAVSSLDSMIKYINDQTNGKPVLEVLQMMQSDELPTQMSRMIKTPAAFLQLFGDVLARSIGDKVHIGGRLNVLDFSDDNQDTKDVKRLLEFLTSAADVRRVATTTAHHVTIKIAKEIDEPLLKSFSLITRAFTVPNQGDGVIALLGPIRMTYARNVLLMDAFGEALGQKMIEYT</sequence>
<comment type="function">
    <text evidence="5">Negative regulator of class I heat shock genes (grpE-dnaK-dnaJ and groELS operons). Prevents heat-shock induction of these operons.</text>
</comment>
<proteinExistence type="inferred from homology"/>
<dbReference type="PIRSF" id="PIRSF005485">
    <property type="entry name" value="HrcA"/>
    <property type="match status" value="1"/>
</dbReference>
<dbReference type="Pfam" id="PF01628">
    <property type="entry name" value="HrcA"/>
    <property type="match status" value="1"/>
</dbReference>
<evidence type="ECO:0000313" key="8">
    <source>
        <dbReference type="EMBL" id="MBZ6015091.1"/>
    </source>
</evidence>
<comment type="similarity">
    <text evidence="5">Belongs to the HrcA family.</text>
</comment>
<evidence type="ECO:0000313" key="9">
    <source>
        <dbReference type="Proteomes" id="UP000727071"/>
    </source>
</evidence>
<dbReference type="EMBL" id="JAHBFV010000003">
    <property type="protein sequence ID" value="MBZ6015091.1"/>
    <property type="molecule type" value="Genomic_DNA"/>
</dbReference>
<name>A0AB35FWH2_LEUGE</name>
<dbReference type="InterPro" id="IPR005104">
    <property type="entry name" value="WHTH_HrcA_DNA-bd"/>
</dbReference>
<comment type="caution">
    <text evidence="8">The sequence shown here is derived from an EMBL/GenBank/DDBJ whole genome shotgun (WGS) entry which is preliminary data.</text>
</comment>
<evidence type="ECO:0000256" key="5">
    <source>
        <dbReference type="HAMAP-Rule" id="MF_00081"/>
    </source>
</evidence>
<dbReference type="NCBIfam" id="TIGR00331">
    <property type="entry name" value="hrcA"/>
    <property type="match status" value="1"/>
</dbReference>
<feature type="domain" description="Heat-inducible transcription repressor HrcA C-terminal" evidence="6">
    <location>
        <begin position="104"/>
        <end position="322"/>
    </location>
</feature>
<dbReference type="AlphaFoldDB" id="A0AB35FWH2"/>
<evidence type="ECO:0000256" key="1">
    <source>
        <dbReference type="ARBA" id="ARBA00022491"/>
    </source>
</evidence>
<dbReference type="InterPro" id="IPR023120">
    <property type="entry name" value="WHTH_transcript_rep_HrcA_IDD"/>
</dbReference>
<keyword evidence="3 5" id="KW-0346">Stress response</keyword>
<gene>
    <name evidence="5 8" type="primary">hrcA</name>
    <name evidence="8" type="ORF">KII88_00850</name>
</gene>
<dbReference type="Gene3D" id="3.30.390.60">
    <property type="entry name" value="Heat-inducible transcription repressor hrca homolog, domain 3"/>
    <property type="match status" value="1"/>
</dbReference>
<keyword evidence="4 5" id="KW-0804">Transcription</keyword>
<dbReference type="GO" id="GO:0003677">
    <property type="term" value="F:DNA binding"/>
    <property type="evidence" value="ECO:0007669"/>
    <property type="project" value="InterPro"/>
</dbReference>
<dbReference type="InterPro" id="IPR036390">
    <property type="entry name" value="WH_DNA-bd_sf"/>
</dbReference>
<dbReference type="InterPro" id="IPR036388">
    <property type="entry name" value="WH-like_DNA-bd_sf"/>
</dbReference>
<dbReference type="InterPro" id="IPR021153">
    <property type="entry name" value="HrcA_C"/>
</dbReference>
<dbReference type="Gene3D" id="1.10.10.10">
    <property type="entry name" value="Winged helix-like DNA-binding domain superfamily/Winged helix DNA-binding domain"/>
    <property type="match status" value="1"/>
</dbReference>
<dbReference type="PANTHER" id="PTHR34824:SF1">
    <property type="entry name" value="HEAT-INDUCIBLE TRANSCRIPTION REPRESSOR HRCA"/>
    <property type="match status" value="1"/>
</dbReference>
<feature type="domain" description="Winged helix-turn-helix transcription repressor HrcA DNA-binding" evidence="7">
    <location>
        <begin position="1"/>
        <end position="58"/>
    </location>
</feature>